<dbReference type="EMBL" id="CM001218">
    <property type="protein sequence ID" value="KEH38032.1"/>
    <property type="molecule type" value="Genomic_DNA"/>
</dbReference>
<proteinExistence type="predicted"/>
<dbReference type="AlphaFoldDB" id="A0A072V875"/>
<feature type="region of interest" description="Disordered" evidence="1">
    <location>
        <begin position="33"/>
        <end position="71"/>
    </location>
</feature>
<sequence>MHLGPSDASMSSVLSCYFQLPKHLLNEAVEIRKEENPISDKTYGRIISNNSRKQQQQQPNLIPQGGVGYMD</sequence>
<organism evidence="2 4">
    <name type="scientific">Medicago truncatula</name>
    <name type="common">Barrel medic</name>
    <name type="synonym">Medicago tribuloides</name>
    <dbReference type="NCBI Taxonomy" id="3880"/>
    <lineage>
        <taxon>Eukaryota</taxon>
        <taxon>Viridiplantae</taxon>
        <taxon>Streptophyta</taxon>
        <taxon>Embryophyta</taxon>
        <taxon>Tracheophyta</taxon>
        <taxon>Spermatophyta</taxon>
        <taxon>Magnoliopsida</taxon>
        <taxon>eudicotyledons</taxon>
        <taxon>Gunneridae</taxon>
        <taxon>Pentapetalae</taxon>
        <taxon>rosids</taxon>
        <taxon>fabids</taxon>
        <taxon>Fabales</taxon>
        <taxon>Fabaceae</taxon>
        <taxon>Papilionoideae</taxon>
        <taxon>50 kb inversion clade</taxon>
        <taxon>NPAAA clade</taxon>
        <taxon>Hologalegina</taxon>
        <taxon>IRL clade</taxon>
        <taxon>Trifolieae</taxon>
        <taxon>Medicago</taxon>
    </lineage>
</organism>
<dbReference type="Proteomes" id="UP000002051">
    <property type="component" value="Chromosome 2"/>
</dbReference>
<dbReference type="HOGENOM" id="CLU_2743772_0_0_1"/>
<evidence type="ECO:0000256" key="1">
    <source>
        <dbReference type="SAM" id="MobiDB-lite"/>
    </source>
</evidence>
<protein>
    <submittedName>
        <fullName evidence="2 3">Uncharacterized protein</fullName>
    </submittedName>
</protein>
<name>A0A072V875_MEDTR</name>
<dbReference type="EnsemblPlants" id="KEH38032">
    <property type="protein sequence ID" value="KEH38032"/>
    <property type="gene ID" value="MTR_2g058595"/>
</dbReference>
<accession>A0A072V875</accession>
<evidence type="ECO:0000313" key="2">
    <source>
        <dbReference type="EMBL" id="KEH38032.1"/>
    </source>
</evidence>
<reference evidence="3" key="3">
    <citation type="submission" date="2015-04" db="UniProtKB">
        <authorList>
            <consortium name="EnsemblPlants"/>
        </authorList>
    </citation>
    <scope>IDENTIFICATION</scope>
    <source>
        <strain evidence="3">cv. Jemalong A17</strain>
    </source>
</reference>
<evidence type="ECO:0000313" key="4">
    <source>
        <dbReference type="Proteomes" id="UP000002051"/>
    </source>
</evidence>
<keyword evidence="4" id="KW-1185">Reference proteome</keyword>
<reference evidence="2 4" key="2">
    <citation type="journal article" date="2014" name="BMC Genomics">
        <title>An improved genome release (version Mt4.0) for the model legume Medicago truncatula.</title>
        <authorList>
            <person name="Tang H."/>
            <person name="Krishnakumar V."/>
            <person name="Bidwell S."/>
            <person name="Rosen B."/>
            <person name="Chan A."/>
            <person name="Zhou S."/>
            <person name="Gentzbittel L."/>
            <person name="Childs K.L."/>
            <person name="Yandell M."/>
            <person name="Gundlach H."/>
            <person name="Mayer K.F."/>
            <person name="Schwartz D.C."/>
            <person name="Town C.D."/>
        </authorList>
    </citation>
    <scope>GENOME REANNOTATION</scope>
    <source>
        <strain evidence="2">A17</strain>
        <strain evidence="3 4">cv. Jemalong A17</strain>
    </source>
</reference>
<evidence type="ECO:0000313" key="3">
    <source>
        <dbReference type="EnsemblPlants" id="KEH38032"/>
    </source>
</evidence>
<reference evidence="2 4" key="1">
    <citation type="journal article" date="2011" name="Nature">
        <title>The Medicago genome provides insight into the evolution of rhizobial symbioses.</title>
        <authorList>
            <person name="Young N.D."/>
            <person name="Debelle F."/>
            <person name="Oldroyd G.E."/>
            <person name="Geurts R."/>
            <person name="Cannon S.B."/>
            <person name="Udvardi M.K."/>
            <person name="Benedito V.A."/>
            <person name="Mayer K.F."/>
            <person name="Gouzy J."/>
            <person name="Schoof H."/>
            <person name="Van de Peer Y."/>
            <person name="Proost S."/>
            <person name="Cook D.R."/>
            <person name="Meyers B.C."/>
            <person name="Spannagl M."/>
            <person name="Cheung F."/>
            <person name="De Mita S."/>
            <person name="Krishnakumar V."/>
            <person name="Gundlach H."/>
            <person name="Zhou S."/>
            <person name="Mudge J."/>
            <person name="Bharti A.K."/>
            <person name="Murray J.D."/>
            <person name="Naoumkina M.A."/>
            <person name="Rosen B."/>
            <person name="Silverstein K.A."/>
            <person name="Tang H."/>
            <person name="Rombauts S."/>
            <person name="Zhao P.X."/>
            <person name="Zhou P."/>
            <person name="Barbe V."/>
            <person name="Bardou P."/>
            <person name="Bechner M."/>
            <person name="Bellec A."/>
            <person name="Berger A."/>
            <person name="Berges H."/>
            <person name="Bidwell S."/>
            <person name="Bisseling T."/>
            <person name="Choisne N."/>
            <person name="Couloux A."/>
            <person name="Denny R."/>
            <person name="Deshpande S."/>
            <person name="Dai X."/>
            <person name="Doyle J.J."/>
            <person name="Dudez A.M."/>
            <person name="Farmer A.D."/>
            <person name="Fouteau S."/>
            <person name="Franken C."/>
            <person name="Gibelin C."/>
            <person name="Gish J."/>
            <person name="Goldstein S."/>
            <person name="Gonzalez A.J."/>
            <person name="Green P.J."/>
            <person name="Hallab A."/>
            <person name="Hartog M."/>
            <person name="Hua A."/>
            <person name="Humphray S.J."/>
            <person name="Jeong D.H."/>
            <person name="Jing Y."/>
            <person name="Jocker A."/>
            <person name="Kenton S.M."/>
            <person name="Kim D.J."/>
            <person name="Klee K."/>
            <person name="Lai H."/>
            <person name="Lang C."/>
            <person name="Lin S."/>
            <person name="Macmil S.L."/>
            <person name="Magdelenat G."/>
            <person name="Matthews L."/>
            <person name="McCorrison J."/>
            <person name="Monaghan E.L."/>
            <person name="Mun J.H."/>
            <person name="Najar F.Z."/>
            <person name="Nicholson C."/>
            <person name="Noirot C."/>
            <person name="O'Bleness M."/>
            <person name="Paule C.R."/>
            <person name="Poulain J."/>
            <person name="Prion F."/>
            <person name="Qin B."/>
            <person name="Qu C."/>
            <person name="Retzel E.F."/>
            <person name="Riddle C."/>
            <person name="Sallet E."/>
            <person name="Samain S."/>
            <person name="Samson N."/>
            <person name="Sanders I."/>
            <person name="Saurat O."/>
            <person name="Scarpelli C."/>
            <person name="Schiex T."/>
            <person name="Segurens B."/>
            <person name="Severin A.J."/>
            <person name="Sherrier D.J."/>
            <person name="Shi R."/>
            <person name="Sims S."/>
            <person name="Singer S.R."/>
            <person name="Sinharoy S."/>
            <person name="Sterck L."/>
            <person name="Viollet A."/>
            <person name="Wang B.B."/>
            <person name="Wang K."/>
            <person name="Wang M."/>
            <person name="Wang X."/>
            <person name="Warfsmann J."/>
            <person name="Weissenbach J."/>
            <person name="White D.D."/>
            <person name="White J.D."/>
            <person name="Wiley G.B."/>
            <person name="Wincker P."/>
            <person name="Xing Y."/>
            <person name="Yang L."/>
            <person name="Yao Z."/>
            <person name="Ying F."/>
            <person name="Zhai J."/>
            <person name="Zhou L."/>
            <person name="Zuber A."/>
            <person name="Denarie J."/>
            <person name="Dixon R.A."/>
            <person name="May G.D."/>
            <person name="Schwartz D.C."/>
            <person name="Rogers J."/>
            <person name="Quetier F."/>
            <person name="Town C.D."/>
            <person name="Roe B.A."/>
        </authorList>
    </citation>
    <scope>NUCLEOTIDE SEQUENCE [LARGE SCALE GENOMIC DNA]</scope>
    <source>
        <strain evidence="2">A17</strain>
        <strain evidence="3 4">cv. Jemalong A17</strain>
    </source>
</reference>
<gene>
    <name evidence="2" type="ordered locus">MTR_2g058595</name>
</gene>